<organism evidence="2 3">
    <name type="scientific">Paenibacillus monticola</name>
    <dbReference type="NCBI Taxonomy" id="2666075"/>
    <lineage>
        <taxon>Bacteria</taxon>
        <taxon>Bacillati</taxon>
        <taxon>Bacillota</taxon>
        <taxon>Bacilli</taxon>
        <taxon>Bacillales</taxon>
        <taxon>Paenibacillaceae</taxon>
        <taxon>Paenibacillus</taxon>
    </lineage>
</organism>
<sequence length="117" mass="13343">MAGIDYLQHALMKEQLALYRVVTQDAHRFPGLGSIYREEVLQRRNDIFTCYLIRWAEVEHWEIKDTRRAAVTFAALQLADIFEDALHGLHTPDSSEISARATFAADNMLILLKAGVL</sequence>
<evidence type="ECO:0000259" key="1">
    <source>
        <dbReference type="Pfam" id="PF14246"/>
    </source>
</evidence>
<dbReference type="Proteomes" id="UP000463051">
    <property type="component" value="Unassembled WGS sequence"/>
</dbReference>
<dbReference type="InterPro" id="IPR039536">
    <property type="entry name" value="TetR_C_Proteobacteria"/>
</dbReference>
<dbReference type="AlphaFoldDB" id="A0A7X2H770"/>
<evidence type="ECO:0000313" key="2">
    <source>
        <dbReference type="EMBL" id="MRN54703.1"/>
    </source>
</evidence>
<keyword evidence="3" id="KW-1185">Reference proteome</keyword>
<evidence type="ECO:0000313" key="3">
    <source>
        <dbReference type="Proteomes" id="UP000463051"/>
    </source>
</evidence>
<gene>
    <name evidence="2" type="ORF">GJB61_17095</name>
</gene>
<dbReference type="Pfam" id="PF14246">
    <property type="entry name" value="TetR_C_7"/>
    <property type="match status" value="1"/>
</dbReference>
<proteinExistence type="predicted"/>
<dbReference type="RefSeq" id="WP_154120057.1">
    <property type="nucleotide sequence ID" value="NZ_WJXB01000006.1"/>
</dbReference>
<accession>A0A7X2H770</accession>
<reference evidence="2 3" key="1">
    <citation type="submission" date="2019-11" db="EMBL/GenBank/DDBJ databases">
        <title>Paenibacillus monticola sp. nov., a novel PGPR strain isolated from mountain sample in China.</title>
        <authorList>
            <person name="Zhao Q."/>
            <person name="Li H.-P."/>
            <person name="Zhang J.-L."/>
        </authorList>
    </citation>
    <scope>NUCLEOTIDE SEQUENCE [LARGE SCALE GENOMIC DNA]</scope>
    <source>
        <strain evidence="2 3">LC-T2</strain>
    </source>
</reference>
<dbReference type="Gene3D" id="1.10.357.10">
    <property type="entry name" value="Tetracycline Repressor, domain 2"/>
    <property type="match status" value="1"/>
</dbReference>
<name>A0A7X2H770_9BACL</name>
<feature type="domain" description="Transcriptional regulator TetR C-terminal Proteobacteria type" evidence="1">
    <location>
        <begin position="5"/>
        <end position="106"/>
    </location>
</feature>
<dbReference type="EMBL" id="WJXB01000006">
    <property type="protein sequence ID" value="MRN54703.1"/>
    <property type="molecule type" value="Genomic_DNA"/>
</dbReference>
<comment type="caution">
    <text evidence="2">The sequence shown here is derived from an EMBL/GenBank/DDBJ whole genome shotgun (WGS) entry which is preliminary data.</text>
</comment>
<protein>
    <recommendedName>
        <fullName evidence="1">Transcriptional regulator TetR C-terminal Proteobacteria type domain-containing protein</fullName>
    </recommendedName>
</protein>